<gene>
    <name evidence="3" type="ORF">LUA81_01875</name>
    <name evidence="2" type="ORF">LUA82_01895</name>
</gene>
<evidence type="ECO:0000313" key="5">
    <source>
        <dbReference type="Proteomes" id="UP001059985"/>
    </source>
</evidence>
<feature type="domain" description="CinA C-terminal" evidence="1">
    <location>
        <begin position="12"/>
        <end position="169"/>
    </location>
</feature>
<evidence type="ECO:0000313" key="4">
    <source>
        <dbReference type="Proteomes" id="UP001059822"/>
    </source>
</evidence>
<organism evidence="2 4">
    <name type="scientific">Neoehrlichia mikurensis</name>
    <dbReference type="NCBI Taxonomy" id="89586"/>
    <lineage>
        <taxon>Bacteria</taxon>
        <taxon>Pseudomonadati</taxon>
        <taxon>Pseudomonadota</taxon>
        <taxon>Alphaproteobacteria</taxon>
        <taxon>Rickettsiales</taxon>
        <taxon>Anaplasmataceae</taxon>
        <taxon>Candidatus Neoehrlichia</taxon>
    </lineage>
</organism>
<dbReference type="InterPro" id="IPR008136">
    <property type="entry name" value="CinA_C"/>
</dbReference>
<evidence type="ECO:0000259" key="1">
    <source>
        <dbReference type="Pfam" id="PF02464"/>
    </source>
</evidence>
<proteinExistence type="predicted"/>
<keyword evidence="5" id="KW-1185">Reference proteome</keyword>
<reference evidence="2" key="1">
    <citation type="journal article" date="2022" name="Microorganisms">
        <title>Assembly and Comparison of Ca. Neoehrlichia mikurensis Genomes.</title>
        <authorList>
            <person name="Azagi T."/>
            <person name="Dirks R.P."/>
            <person name="Yebra-Pimentel E.S."/>
            <person name="Schaap P.J."/>
            <person name="Koehorst J.J."/>
            <person name="Esser H.J."/>
            <person name="Sprong H."/>
        </authorList>
    </citation>
    <scope>NUCLEOTIDE SEQUENCE</scope>
    <source>
        <strain evidence="3">18-2804</strain>
        <strain evidence="2">18-2837</strain>
    </source>
</reference>
<dbReference type="EMBL" id="CP089285">
    <property type="protein sequence ID" value="UTO56715.1"/>
    <property type="molecule type" value="Genomic_DNA"/>
</dbReference>
<protein>
    <submittedName>
        <fullName evidence="2">CinA family protein</fullName>
    </submittedName>
</protein>
<evidence type="ECO:0000313" key="3">
    <source>
        <dbReference type="EMBL" id="UTO56715.1"/>
    </source>
</evidence>
<evidence type="ECO:0000313" key="2">
    <source>
        <dbReference type="EMBL" id="UTO55801.1"/>
    </source>
</evidence>
<dbReference type="AlphaFoldDB" id="A0A9Q9BYQ8"/>
<dbReference type="Proteomes" id="UP001059985">
    <property type="component" value="Chromosome"/>
</dbReference>
<dbReference type="NCBIfam" id="TIGR00199">
    <property type="entry name" value="PncC_domain"/>
    <property type="match status" value="1"/>
</dbReference>
<dbReference type="EMBL" id="CP089286">
    <property type="protein sequence ID" value="UTO55801.1"/>
    <property type="molecule type" value="Genomic_DNA"/>
</dbReference>
<dbReference type="Pfam" id="PF02464">
    <property type="entry name" value="CinA"/>
    <property type="match status" value="1"/>
</dbReference>
<name>A0A9Q9BYQ8_9RICK</name>
<accession>A0A9Q9BYQ8</accession>
<sequence length="170" mass="18835">MLDDKSLKDKVRKCISYLLKRNFKIVLAESCTGGLLSFLFTSIPGASKILDTSFVTYSNESKINVLNVDRNIIYKFGAVSMEVSRLMAIGALNISSLANISISITGFADSYQDICEEGLIYKDELVGLVYISCITPNNERTIKFNFGKISRYKIQMNAANAAIDCIISMI</sequence>
<dbReference type="Proteomes" id="UP001059822">
    <property type="component" value="Chromosome"/>
</dbReference>
<dbReference type="RefSeq" id="WP_218194451.1">
    <property type="nucleotide sequence ID" value="NZ_CP054597.1"/>
</dbReference>